<protein>
    <recommendedName>
        <fullName evidence="3">7-alpha-hydroxysteroid dehydrogenase</fullName>
    </recommendedName>
</protein>
<comment type="caution">
    <text evidence="1">The sequence shown here is derived from an EMBL/GenBank/DDBJ whole genome shotgun (WGS) entry which is preliminary data.</text>
</comment>
<dbReference type="AlphaFoldDB" id="N8XYB8"/>
<reference evidence="1 2" key="1">
    <citation type="submission" date="2013-02" db="EMBL/GenBank/DDBJ databases">
        <title>The Genome Sequence of Acinetobacter schindleri NIPH 900.</title>
        <authorList>
            <consortium name="The Broad Institute Genome Sequencing Platform"/>
            <consortium name="The Broad Institute Genome Sequencing Center for Infectious Disease"/>
            <person name="Cerqueira G."/>
            <person name="Feldgarden M."/>
            <person name="Courvalin P."/>
            <person name="Perichon B."/>
            <person name="Grillot-Courvalin C."/>
            <person name="Clermont D."/>
            <person name="Rocha E."/>
            <person name="Yoon E.-J."/>
            <person name="Nemec A."/>
            <person name="Walker B."/>
            <person name="Young S.K."/>
            <person name="Zeng Q."/>
            <person name="Gargeya S."/>
            <person name="Fitzgerald M."/>
            <person name="Haas B."/>
            <person name="Abouelleil A."/>
            <person name="Alvarado L."/>
            <person name="Arachchi H.M."/>
            <person name="Berlin A.M."/>
            <person name="Chapman S.B."/>
            <person name="Dewar J."/>
            <person name="Goldberg J."/>
            <person name="Griggs A."/>
            <person name="Gujja S."/>
            <person name="Hansen M."/>
            <person name="Howarth C."/>
            <person name="Imamovic A."/>
            <person name="Larimer J."/>
            <person name="McCowan C."/>
            <person name="Murphy C."/>
            <person name="Neiman D."/>
            <person name="Pearson M."/>
            <person name="Priest M."/>
            <person name="Roberts A."/>
            <person name="Saif S."/>
            <person name="Shea T."/>
            <person name="Sisk P."/>
            <person name="Sykes S."/>
            <person name="Wortman J."/>
            <person name="Nusbaum C."/>
            <person name="Birren B."/>
        </authorList>
    </citation>
    <scope>NUCLEOTIDE SEQUENCE [LARGE SCALE GENOMIC DNA]</scope>
    <source>
        <strain evidence="1 2">NIPH 900</strain>
    </source>
</reference>
<dbReference type="Gene3D" id="3.40.50.720">
    <property type="entry name" value="NAD(P)-binding Rossmann-like Domain"/>
    <property type="match status" value="1"/>
</dbReference>
<dbReference type="Pfam" id="PF00106">
    <property type="entry name" value="adh_short"/>
    <property type="match status" value="1"/>
</dbReference>
<name>N8XYB8_9GAMM</name>
<proteinExistence type="predicted"/>
<sequence length="103" mass="10784">MITQSLLSLTDKTALVTGGAAGIGKASALILAQAGANVMIADLNLEAAEHTAEEIKKLTGRNIEYVACNILQDDQLVNAVNKTIETFGQIHILVNNAGGGRWP</sequence>
<dbReference type="HOGENOM" id="CLU_010194_2_19_6"/>
<keyword evidence="2" id="KW-1185">Reference proteome</keyword>
<dbReference type="PRINTS" id="PR00081">
    <property type="entry name" value="GDHRDH"/>
</dbReference>
<dbReference type="EMBL" id="APPI01000012">
    <property type="protein sequence ID" value="ENV14029.1"/>
    <property type="molecule type" value="Genomic_DNA"/>
</dbReference>
<gene>
    <name evidence="1" type="ORF">F965_01137</name>
</gene>
<dbReference type="PANTHER" id="PTHR42820:SF1">
    <property type="entry name" value="SHORT-CHAIN DEHYDROGENASE_REDUCTASE FAMILY PROTEIN"/>
    <property type="match status" value="1"/>
</dbReference>
<dbReference type="PATRIC" id="fig|1217675.3.peg.1099"/>
<accession>N8XYB8</accession>
<evidence type="ECO:0008006" key="3">
    <source>
        <dbReference type="Google" id="ProtNLM"/>
    </source>
</evidence>
<dbReference type="InterPro" id="IPR002347">
    <property type="entry name" value="SDR_fam"/>
</dbReference>
<dbReference type="Proteomes" id="UP000018438">
    <property type="component" value="Unassembled WGS sequence"/>
</dbReference>
<organism evidence="1 2">
    <name type="scientific">Acinetobacter schindleri NIPH 900</name>
    <dbReference type="NCBI Taxonomy" id="1217675"/>
    <lineage>
        <taxon>Bacteria</taxon>
        <taxon>Pseudomonadati</taxon>
        <taxon>Pseudomonadota</taxon>
        <taxon>Gammaproteobacteria</taxon>
        <taxon>Moraxellales</taxon>
        <taxon>Moraxellaceae</taxon>
        <taxon>Acinetobacter</taxon>
    </lineage>
</organism>
<evidence type="ECO:0000313" key="2">
    <source>
        <dbReference type="Proteomes" id="UP000018438"/>
    </source>
</evidence>
<evidence type="ECO:0000313" key="1">
    <source>
        <dbReference type="EMBL" id="ENV14029.1"/>
    </source>
</evidence>
<dbReference type="InterPro" id="IPR036291">
    <property type="entry name" value="NAD(P)-bd_dom_sf"/>
</dbReference>
<dbReference type="PANTHER" id="PTHR42820">
    <property type="entry name" value="SHORT-CHAIN DEHYDROGENASE REDUCTASE"/>
    <property type="match status" value="1"/>
</dbReference>
<dbReference type="SUPFAM" id="SSF51735">
    <property type="entry name" value="NAD(P)-binding Rossmann-fold domains"/>
    <property type="match status" value="1"/>
</dbReference>